<evidence type="ECO:0000256" key="2">
    <source>
        <dbReference type="ARBA" id="ARBA00021483"/>
    </source>
</evidence>
<evidence type="ECO:0000259" key="4">
    <source>
        <dbReference type="PROSITE" id="PS50851"/>
    </source>
</evidence>
<keyword evidence="7" id="KW-1185">Reference proteome</keyword>
<dbReference type="GO" id="GO:0005829">
    <property type="term" value="C:cytosol"/>
    <property type="evidence" value="ECO:0007669"/>
    <property type="project" value="TreeGrafter"/>
</dbReference>
<dbReference type="KEGG" id="vqi:CCZ37_13385"/>
<dbReference type="GO" id="GO:0006935">
    <property type="term" value="P:chemotaxis"/>
    <property type="evidence" value="ECO:0007669"/>
    <property type="project" value="InterPro"/>
</dbReference>
<gene>
    <name evidence="5" type="ORF">CCZ37_13385</name>
    <name evidence="6" type="ORF">CCZ37_18705</name>
</gene>
<dbReference type="PANTHER" id="PTHR22617:SF45">
    <property type="entry name" value="CHEMOTAXIS PROTEIN CHEW"/>
    <property type="match status" value="1"/>
</dbReference>
<protein>
    <recommendedName>
        <fullName evidence="2">Chemotaxis protein CheW</fullName>
    </recommendedName>
</protein>
<evidence type="ECO:0000313" key="7">
    <source>
        <dbReference type="Proteomes" id="UP000215148"/>
    </source>
</evidence>
<evidence type="ECO:0000313" key="5">
    <source>
        <dbReference type="EMBL" id="ASU23591.1"/>
    </source>
</evidence>
<feature type="domain" description="CheW-like" evidence="4">
    <location>
        <begin position="3"/>
        <end position="144"/>
    </location>
</feature>
<dbReference type="GO" id="GO:0007165">
    <property type="term" value="P:signal transduction"/>
    <property type="evidence" value="ECO:0007669"/>
    <property type="project" value="InterPro"/>
</dbReference>
<dbReference type="KEGG" id="vqi:CCZ37_18705"/>
<dbReference type="AlphaFoldDB" id="A0A223N142"/>
<dbReference type="Pfam" id="PF01584">
    <property type="entry name" value="CheW"/>
    <property type="match status" value="1"/>
</dbReference>
<evidence type="ECO:0000256" key="3">
    <source>
        <dbReference type="ARBA" id="ARBA00022490"/>
    </source>
</evidence>
<dbReference type="RefSeq" id="WP_094500874.1">
    <property type="nucleotide sequence ID" value="NZ_CAWNHI010000002.1"/>
</dbReference>
<name>A0A223N142_9VIBR</name>
<dbReference type="EMBL" id="CP022742">
    <property type="protein sequence ID" value="ASU23591.1"/>
    <property type="molecule type" value="Genomic_DNA"/>
</dbReference>
<dbReference type="Proteomes" id="UP000215148">
    <property type="component" value="Chromosome 2"/>
</dbReference>
<dbReference type="Gene3D" id="2.40.50.180">
    <property type="entry name" value="CheA-289, Domain 4"/>
    <property type="match status" value="1"/>
</dbReference>
<evidence type="ECO:0000313" key="6">
    <source>
        <dbReference type="EMBL" id="ASU24471.1"/>
    </source>
</evidence>
<dbReference type="InterPro" id="IPR039315">
    <property type="entry name" value="CheW"/>
</dbReference>
<dbReference type="InterPro" id="IPR036061">
    <property type="entry name" value="CheW-like_dom_sf"/>
</dbReference>
<accession>A0A223N142</accession>
<dbReference type="PANTHER" id="PTHR22617">
    <property type="entry name" value="CHEMOTAXIS SENSOR HISTIDINE KINASE-RELATED"/>
    <property type="match status" value="1"/>
</dbReference>
<dbReference type="PROSITE" id="PS50851">
    <property type="entry name" value="CHEW"/>
    <property type="match status" value="1"/>
</dbReference>
<reference evidence="5 7" key="1">
    <citation type="submission" date="2017-08" db="EMBL/GenBank/DDBJ databases">
        <title>The Vibrio qinghaiensis sp.-Q67 is a luminous bacteria isolated firstly from Qinghai lake, Qinghai province, China, which has been proved to be very sensitive to detect environmental and food pollutants. Therefore, complete genome analysis of V. qinghaiensis sp.-Q67 highlights the potential application of this strain on detection of hazards in the contaminated environments.</title>
        <authorList>
            <person name="Gong L."/>
        </authorList>
    </citation>
    <scope>NUCLEOTIDE SEQUENCE [LARGE SCALE GENOMIC DNA]</scope>
    <source>
        <strain evidence="5 7">Q67</strain>
    </source>
</reference>
<dbReference type="EMBL" id="CP022742">
    <property type="protein sequence ID" value="ASU24471.1"/>
    <property type="molecule type" value="Genomic_DNA"/>
</dbReference>
<organism evidence="5 7">
    <name type="scientific">Vibrio qinghaiensis</name>
    <dbReference type="NCBI Taxonomy" id="2025808"/>
    <lineage>
        <taxon>Bacteria</taxon>
        <taxon>Pseudomonadati</taxon>
        <taxon>Pseudomonadota</taxon>
        <taxon>Gammaproteobacteria</taxon>
        <taxon>Vibrionales</taxon>
        <taxon>Vibrionaceae</taxon>
        <taxon>Vibrio</taxon>
    </lineage>
</organism>
<sequence length="164" mass="18041">MVKQEFLSFVLDNEEYAVPILEVREVRGWSHVRSVPNAPDYLVGLLNIRGEYVPIVDLRIRFHLPPAQIGATTVVVVLNDAQRNPLGIIVDGVSEVYDLAAEEIKPVPALSITVVPQFMKGIASVANGHLLLINIETLFDVPGLNQTFVEDAILRGNTHGILEP</sequence>
<dbReference type="Gene3D" id="2.30.30.40">
    <property type="entry name" value="SH3 Domains"/>
    <property type="match status" value="1"/>
</dbReference>
<dbReference type="SUPFAM" id="SSF50341">
    <property type="entry name" value="CheW-like"/>
    <property type="match status" value="1"/>
</dbReference>
<evidence type="ECO:0000256" key="1">
    <source>
        <dbReference type="ARBA" id="ARBA00004496"/>
    </source>
</evidence>
<dbReference type="InterPro" id="IPR002545">
    <property type="entry name" value="CheW-lke_dom"/>
</dbReference>
<keyword evidence="3" id="KW-0963">Cytoplasm</keyword>
<comment type="subcellular location">
    <subcellularLocation>
        <location evidence="1">Cytoplasm</location>
    </subcellularLocation>
</comment>
<dbReference type="SMART" id="SM00260">
    <property type="entry name" value="CheW"/>
    <property type="match status" value="1"/>
</dbReference>
<proteinExistence type="predicted"/>